<keyword evidence="3" id="KW-1185">Reference proteome</keyword>
<dbReference type="NCBIfam" id="TIGR02528">
    <property type="entry name" value="EutP"/>
    <property type="match status" value="1"/>
</dbReference>
<comment type="similarity">
    <text evidence="1">Belongs to the EutP/PduV family.</text>
</comment>
<dbReference type="Proteomes" id="UP000295726">
    <property type="component" value="Unassembled WGS sequence"/>
</dbReference>
<proteinExistence type="inferred from homology"/>
<dbReference type="GO" id="GO:0006576">
    <property type="term" value="P:biogenic amine metabolic process"/>
    <property type="evidence" value="ECO:0007669"/>
    <property type="project" value="InterPro"/>
</dbReference>
<evidence type="ECO:0000313" key="2">
    <source>
        <dbReference type="EMBL" id="TCS81679.1"/>
    </source>
</evidence>
<dbReference type="PANTHER" id="PTHR40453">
    <property type="entry name" value="PROTEIN YOEF"/>
    <property type="match status" value="1"/>
</dbReference>
<dbReference type="AlphaFoldDB" id="A0A4R3KFB7"/>
<name>A0A4R3KFB7_9FIRM</name>
<organism evidence="2 3">
    <name type="scientific">Muricomes intestini</name>
    <dbReference type="NCBI Taxonomy" id="1796634"/>
    <lineage>
        <taxon>Bacteria</taxon>
        <taxon>Bacillati</taxon>
        <taxon>Bacillota</taxon>
        <taxon>Clostridia</taxon>
        <taxon>Lachnospirales</taxon>
        <taxon>Lachnospiraceae</taxon>
        <taxon>Muricomes</taxon>
    </lineage>
</organism>
<dbReference type="OrthoDB" id="6179at2"/>
<dbReference type="GO" id="GO:0005524">
    <property type="term" value="F:ATP binding"/>
    <property type="evidence" value="ECO:0007669"/>
    <property type="project" value="UniProtKB-UniRule"/>
</dbReference>
<dbReference type="InterPro" id="IPR012381">
    <property type="entry name" value="EutP_PduV"/>
</dbReference>
<dbReference type="EMBL" id="SLZZ01000003">
    <property type="protein sequence ID" value="TCS81679.1"/>
    <property type="molecule type" value="Genomic_DNA"/>
</dbReference>
<evidence type="ECO:0000256" key="1">
    <source>
        <dbReference type="PIRNR" id="PIRNR036409"/>
    </source>
</evidence>
<dbReference type="Pfam" id="PF10662">
    <property type="entry name" value="PduV-EutP"/>
    <property type="match status" value="1"/>
</dbReference>
<dbReference type="PANTHER" id="PTHR40453:SF1">
    <property type="entry name" value="PROTEIN YOEF"/>
    <property type="match status" value="1"/>
</dbReference>
<reference evidence="2 3" key="1">
    <citation type="submission" date="2019-03" db="EMBL/GenBank/DDBJ databases">
        <title>Genomic Encyclopedia of Type Strains, Phase IV (KMG-IV): sequencing the most valuable type-strain genomes for metagenomic binning, comparative biology and taxonomic classification.</title>
        <authorList>
            <person name="Goeker M."/>
        </authorList>
    </citation>
    <scope>NUCLEOTIDE SEQUENCE [LARGE SCALE GENOMIC DNA]</scope>
    <source>
        <strain evidence="2 3">DSM 29489</strain>
    </source>
</reference>
<keyword evidence="1" id="KW-0547">Nucleotide-binding</keyword>
<dbReference type="InterPro" id="IPR027417">
    <property type="entry name" value="P-loop_NTPase"/>
</dbReference>
<sequence length="157" mass="17620">MKKIVLMGRSECGKTTLTQALRGEKIQYHKTQYVNNFDVIIDTPGEYAQTKNLGHALALYSYEADVVGMLLSATESYSLYPPCCTAMCNREVIGIVTKIHDEKANVERAAKWLRLAGCKKIFYVDSKNYEGVPEILEHLKEKGDVLPWEIDESEAAG</sequence>
<dbReference type="CDD" id="cd00882">
    <property type="entry name" value="Ras_like_GTPase"/>
    <property type="match status" value="1"/>
</dbReference>
<protein>
    <submittedName>
        <fullName evidence="2">Ethanolamine utilization protein EutP</fullName>
    </submittedName>
</protein>
<dbReference type="Gene3D" id="3.40.50.300">
    <property type="entry name" value="P-loop containing nucleotide triphosphate hydrolases"/>
    <property type="match status" value="1"/>
</dbReference>
<dbReference type="PIRSF" id="PIRSF036409">
    <property type="entry name" value="EutP_PduV"/>
    <property type="match status" value="1"/>
</dbReference>
<comment type="caution">
    <text evidence="2">The sequence shown here is derived from an EMBL/GenBank/DDBJ whole genome shotgun (WGS) entry which is preliminary data.</text>
</comment>
<dbReference type="RefSeq" id="WP_132378959.1">
    <property type="nucleotide sequence ID" value="NZ_DAIPCY010000026.1"/>
</dbReference>
<accession>A0A4R3KFB7</accession>
<gene>
    <name evidence="2" type="ORF">EDD59_10396</name>
</gene>
<evidence type="ECO:0000313" key="3">
    <source>
        <dbReference type="Proteomes" id="UP000295726"/>
    </source>
</evidence>
<dbReference type="SUPFAM" id="SSF52540">
    <property type="entry name" value="P-loop containing nucleoside triphosphate hydrolases"/>
    <property type="match status" value="1"/>
</dbReference>